<gene>
    <name evidence="4" type="ORF">E9998_13365</name>
</gene>
<evidence type="ECO:0000259" key="3">
    <source>
        <dbReference type="Pfam" id="PF00542"/>
    </source>
</evidence>
<dbReference type="InterPro" id="IPR014719">
    <property type="entry name" value="Ribosomal_bL12_C/ClpS-like"/>
</dbReference>
<dbReference type="GO" id="GO:0003735">
    <property type="term" value="F:structural constituent of ribosome"/>
    <property type="evidence" value="ECO:0007669"/>
    <property type="project" value="InterPro"/>
</dbReference>
<dbReference type="Proteomes" id="UP000305792">
    <property type="component" value="Unassembled WGS sequence"/>
</dbReference>
<dbReference type="InterPro" id="IPR013823">
    <property type="entry name" value="Ribosomal_bL12_C"/>
</dbReference>
<dbReference type="GO" id="GO:0022625">
    <property type="term" value="C:cytosolic large ribosomal subunit"/>
    <property type="evidence" value="ECO:0007669"/>
    <property type="project" value="TreeGrafter"/>
</dbReference>
<name>A0A4S8PCP5_9ACTN</name>
<proteinExistence type="predicted"/>
<evidence type="ECO:0000313" key="5">
    <source>
        <dbReference type="Proteomes" id="UP000305792"/>
    </source>
</evidence>
<dbReference type="GO" id="GO:0003729">
    <property type="term" value="F:mRNA binding"/>
    <property type="evidence" value="ECO:0007669"/>
    <property type="project" value="TreeGrafter"/>
</dbReference>
<keyword evidence="5" id="KW-1185">Reference proteome</keyword>
<evidence type="ECO:0000313" key="4">
    <source>
        <dbReference type="EMBL" id="THV28088.1"/>
    </source>
</evidence>
<dbReference type="SUPFAM" id="SSF54736">
    <property type="entry name" value="ClpS-like"/>
    <property type="match status" value="1"/>
</dbReference>
<sequence>MPSVVLAGVDHGTASTAYRVLANAGATVRMTEAPAAMAPAGTPDGLATDAATGRFTVVMDDAGSKKIQVIKEIRAITGFGLAEAKRLADVTPSTVLSGVGHAAAAAAHGRLTAAGAVVRVAEA</sequence>
<protein>
    <submittedName>
        <fullName evidence="4">Ribosomal protein L7/L12</fullName>
    </submittedName>
</protein>
<evidence type="ECO:0000256" key="1">
    <source>
        <dbReference type="ARBA" id="ARBA00022980"/>
    </source>
</evidence>
<dbReference type="Pfam" id="PF00542">
    <property type="entry name" value="Ribosomal_L12"/>
    <property type="match status" value="1"/>
</dbReference>
<evidence type="ECO:0000256" key="2">
    <source>
        <dbReference type="ARBA" id="ARBA00023274"/>
    </source>
</evidence>
<dbReference type="EMBL" id="STGX01000009">
    <property type="protein sequence ID" value="THV28088.1"/>
    <property type="molecule type" value="Genomic_DNA"/>
</dbReference>
<dbReference type="PANTHER" id="PTHR45987:SF4">
    <property type="entry name" value="LARGE RIBOSOMAL SUBUNIT PROTEIN BL12M"/>
    <property type="match status" value="1"/>
</dbReference>
<dbReference type="AlphaFoldDB" id="A0A4S8PCP5"/>
<keyword evidence="2" id="KW-0687">Ribonucleoprotein</keyword>
<feature type="domain" description="Large ribosomal subunit protein bL12 C-terminal" evidence="3">
    <location>
        <begin position="55"/>
        <end position="120"/>
    </location>
</feature>
<accession>A0A4S8PCP5</accession>
<dbReference type="GO" id="GO:0006412">
    <property type="term" value="P:translation"/>
    <property type="evidence" value="ECO:0007669"/>
    <property type="project" value="InterPro"/>
</dbReference>
<dbReference type="PANTHER" id="PTHR45987">
    <property type="entry name" value="39S RIBOSOMAL PROTEIN L12"/>
    <property type="match status" value="1"/>
</dbReference>
<comment type="caution">
    <text evidence="4">The sequence shown here is derived from an EMBL/GenBank/DDBJ whole genome shotgun (WGS) entry which is preliminary data.</text>
</comment>
<keyword evidence="1 4" id="KW-0689">Ribosomal protein</keyword>
<reference evidence="4 5" key="1">
    <citation type="journal article" date="2018" name="Int. J. Syst. Evol. Microbiol.">
        <title>Glycomyces paridis sp. nov., isolated from the medicinal plant Paris polyphylla.</title>
        <authorList>
            <person name="Fang X.M."/>
            <person name="Bai J.L."/>
            <person name="Su J."/>
            <person name="Zhao L.L."/>
            <person name="Liu H.Y."/>
            <person name="Ma B.P."/>
            <person name="Zhang Y.Q."/>
            <person name="Yu L.Y."/>
        </authorList>
    </citation>
    <scope>NUCLEOTIDE SEQUENCE [LARGE SCALE GENOMIC DNA]</scope>
    <source>
        <strain evidence="4 5">CPCC 204357</strain>
    </source>
</reference>
<dbReference type="Gene3D" id="3.30.1390.10">
    <property type="match status" value="1"/>
</dbReference>
<dbReference type="InterPro" id="IPR000206">
    <property type="entry name" value="Ribosomal_bL12"/>
</dbReference>
<organism evidence="4 5">
    <name type="scientific">Glycomyces paridis</name>
    <dbReference type="NCBI Taxonomy" id="2126555"/>
    <lineage>
        <taxon>Bacteria</taxon>
        <taxon>Bacillati</taxon>
        <taxon>Actinomycetota</taxon>
        <taxon>Actinomycetes</taxon>
        <taxon>Glycomycetales</taxon>
        <taxon>Glycomycetaceae</taxon>
        <taxon>Glycomyces</taxon>
    </lineage>
</organism>
<dbReference type="OrthoDB" id="9811748at2"/>